<evidence type="ECO:0000313" key="2">
    <source>
        <dbReference type="Proteomes" id="UP001153678"/>
    </source>
</evidence>
<protein>
    <submittedName>
        <fullName evidence="1">7210_t:CDS:1</fullName>
    </submittedName>
</protein>
<sequence length="58" mass="6593">ASFINITIPMWVIQADLCYMLYDQIGNKIYKRDSASVTIGLEKLLTPKNVHLLGLKKI</sequence>
<accession>A0A9W4T332</accession>
<comment type="caution">
    <text evidence="1">The sequence shown here is derived from an EMBL/GenBank/DDBJ whole genome shotgun (WGS) entry which is preliminary data.</text>
</comment>
<name>A0A9W4T332_9GLOM</name>
<dbReference type="AlphaFoldDB" id="A0A9W4T332"/>
<keyword evidence="2" id="KW-1185">Reference proteome</keyword>
<proteinExistence type="predicted"/>
<reference evidence="1" key="1">
    <citation type="submission" date="2022-08" db="EMBL/GenBank/DDBJ databases">
        <authorList>
            <person name="Kallberg Y."/>
            <person name="Tangrot J."/>
            <person name="Rosling A."/>
        </authorList>
    </citation>
    <scope>NUCLEOTIDE SEQUENCE</scope>
    <source>
        <strain evidence="1">Wild A</strain>
    </source>
</reference>
<dbReference type="EMBL" id="CAMKVN010007134">
    <property type="protein sequence ID" value="CAI2191137.1"/>
    <property type="molecule type" value="Genomic_DNA"/>
</dbReference>
<feature type="non-terminal residue" evidence="1">
    <location>
        <position position="1"/>
    </location>
</feature>
<evidence type="ECO:0000313" key="1">
    <source>
        <dbReference type="EMBL" id="CAI2191137.1"/>
    </source>
</evidence>
<gene>
    <name evidence="1" type="ORF">FWILDA_LOCUS14925</name>
</gene>
<dbReference type="Proteomes" id="UP001153678">
    <property type="component" value="Unassembled WGS sequence"/>
</dbReference>
<organism evidence="1 2">
    <name type="scientific">Funneliformis geosporum</name>
    <dbReference type="NCBI Taxonomy" id="1117311"/>
    <lineage>
        <taxon>Eukaryota</taxon>
        <taxon>Fungi</taxon>
        <taxon>Fungi incertae sedis</taxon>
        <taxon>Mucoromycota</taxon>
        <taxon>Glomeromycotina</taxon>
        <taxon>Glomeromycetes</taxon>
        <taxon>Glomerales</taxon>
        <taxon>Glomeraceae</taxon>
        <taxon>Funneliformis</taxon>
    </lineage>
</organism>